<organism evidence="1 2">
    <name type="scientific">Bacteroides intestinalis</name>
    <dbReference type="NCBI Taxonomy" id="329854"/>
    <lineage>
        <taxon>Bacteria</taxon>
        <taxon>Pseudomonadati</taxon>
        <taxon>Bacteroidota</taxon>
        <taxon>Bacteroidia</taxon>
        <taxon>Bacteroidales</taxon>
        <taxon>Bacteroidaceae</taxon>
        <taxon>Bacteroides</taxon>
    </lineage>
</organism>
<accession>A0A412YLI2</accession>
<dbReference type="Proteomes" id="UP000283850">
    <property type="component" value="Unassembled WGS sequence"/>
</dbReference>
<sequence length="92" mass="10754">MNLKKYTNTETVFPEESGSEALRFEVRAYLKSDLAQLYFPCLSSEAALRKLRRWINFNPSLHRELYNGPEGKNDQLFSRRQVAILVKYLDAP</sequence>
<protein>
    <submittedName>
        <fullName evidence="1">DUF4248 domain-containing protein</fullName>
    </submittedName>
</protein>
<comment type="caution">
    <text evidence="1">The sequence shown here is derived from an EMBL/GenBank/DDBJ whole genome shotgun (WGS) entry which is preliminary data.</text>
</comment>
<evidence type="ECO:0000313" key="2">
    <source>
        <dbReference type="Proteomes" id="UP000283850"/>
    </source>
</evidence>
<proteinExistence type="predicted"/>
<gene>
    <name evidence="1" type="ORF">DWW10_00950</name>
</gene>
<evidence type="ECO:0000313" key="1">
    <source>
        <dbReference type="EMBL" id="RGV58232.1"/>
    </source>
</evidence>
<dbReference type="AlphaFoldDB" id="A0A412YLI2"/>
<reference evidence="1 2" key="1">
    <citation type="submission" date="2018-08" db="EMBL/GenBank/DDBJ databases">
        <title>A genome reference for cultivated species of the human gut microbiota.</title>
        <authorList>
            <person name="Zou Y."/>
            <person name="Xue W."/>
            <person name="Luo G."/>
        </authorList>
    </citation>
    <scope>NUCLEOTIDE SEQUENCE [LARGE SCALE GENOMIC DNA]</scope>
    <source>
        <strain evidence="1 2">AF14-32</strain>
    </source>
</reference>
<dbReference type="EMBL" id="QRZF01000001">
    <property type="protein sequence ID" value="RGV58232.1"/>
    <property type="molecule type" value="Genomic_DNA"/>
</dbReference>
<dbReference type="RefSeq" id="WP_022394297.1">
    <property type="nucleotide sequence ID" value="NZ_CABJDN010000001.1"/>
</dbReference>
<dbReference type="InterPro" id="IPR025342">
    <property type="entry name" value="DUF4248"/>
</dbReference>
<name>A0A412YLI2_9BACE</name>
<dbReference type="Pfam" id="PF14053">
    <property type="entry name" value="DUF4248"/>
    <property type="match status" value="1"/>
</dbReference>